<proteinExistence type="predicted"/>
<reference evidence="2" key="1">
    <citation type="submission" date="2019-04" db="EMBL/GenBank/DDBJ databases">
        <title>Draft genome sequence of Pseudonocardiaceae bacterium SL3-2-4.</title>
        <authorList>
            <person name="Ningsih F."/>
            <person name="Yokota A."/>
            <person name="Sakai Y."/>
            <person name="Nanatani K."/>
            <person name="Yabe S."/>
            <person name="Oetari A."/>
            <person name="Sjamsuridzal W."/>
        </authorList>
    </citation>
    <scope>NUCLEOTIDE SEQUENCE [LARGE SCALE GENOMIC DNA]</scope>
    <source>
        <strain evidence="2">SL3-2-4</strain>
    </source>
</reference>
<dbReference type="EMBL" id="BJFL01000042">
    <property type="protein sequence ID" value="GDY33417.1"/>
    <property type="molecule type" value="Genomic_DNA"/>
</dbReference>
<dbReference type="NCBIfam" id="TIGR03941">
    <property type="entry name" value="tRNA_deam_assoc"/>
    <property type="match status" value="1"/>
</dbReference>
<dbReference type="Proteomes" id="UP000298860">
    <property type="component" value="Unassembled WGS sequence"/>
</dbReference>
<evidence type="ECO:0000313" key="2">
    <source>
        <dbReference type="Proteomes" id="UP000298860"/>
    </source>
</evidence>
<gene>
    <name evidence="1" type="ORF">GTS_50500</name>
</gene>
<comment type="caution">
    <text evidence="1">The sequence shown here is derived from an EMBL/GenBank/DDBJ whole genome shotgun (WGS) entry which is preliminary data.</text>
</comment>
<sequence>MAQHEPVGGFAVAVVREDGKWRCSALDASALNDLDKAITELRRLRSTGAVFGMLAVDDEFFVLVRPTPSGVSLLLSDAAAALDYDVAADVLDLLRVEPPDEDDEEVWPEGDLGILADLGLPDDEMQVIASEVDYYPDEQLRMIAQRCGFEDQLDELLDRIAR</sequence>
<dbReference type="RefSeq" id="WP_137816367.1">
    <property type="nucleotide sequence ID" value="NZ_BJFL01000042.1"/>
</dbReference>
<accession>A0A4D4JHQ8</accession>
<protein>
    <submittedName>
        <fullName evidence="1">tRNA adenosine deaminase</fullName>
    </submittedName>
</protein>
<dbReference type="InterPro" id="IPR023869">
    <property type="entry name" value="tRNA_Adeno_NH3ase_assoc_put"/>
</dbReference>
<dbReference type="AlphaFoldDB" id="A0A4D4JHQ8"/>
<organism evidence="1 2">
    <name type="scientific">Gandjariella thermophila</name>
    <dbReference type="NCBI Taxonomy" id="1931992"/>
    <lineage>
        <taxon>Bacteria</taxon>
        <taxon>Bacillati</taxon>
        <taxon>Actinomycetota</taxon>
        <taxon>Actinomycetes</taxon>
        <taxon>Pseudonocardiales</taxon>
        <taxon>Pseudonocardiaceae</taxon>
        <taxon>Gandjariella</taxon>
    </lineage>
</organism>
<evidence type="ECO:0000313" key="1">
    <source>
        <dbReference type="EMBL" id="GDY33417.1"/>
    </source>
</evidence>
<dbReference type="OrthoDB" id="5189541at2"/>
<name>A0A4D4JHQ8_9PSEU</name>
<keyword evidence="2" id="KW-1185">Reference proteome</keyword>